<dbReference type="KEGG" id="zmo:ZMO1467"/>
<proteinExistence type="inferred from homology"/>
<dbReference type="PRINTS" id="PR00164">
    <property type="entry name" value="ABC2TRNSPORT"/>
</dbReference>
<dbReference type="Pfam" id="PF01061">
    <property type="entry name" value="ABC2_membrane"/>
    <property type="match status" value="1"/>
</dbReference>
<keyword evidence="9 10" id="KW-0472">Membrane</keyword>
<comment type="similarity">
    <text evidence="2">Belongs to the ABC-2 integral membrane protein family.</text>
</comment>
<dbReference type="AlphaFoldDB" id="Q5NMG9"/>
<evidence type="ECO:0000256" key="3">
    <source>
        <dbReference type="ARBA" id="ARBA00022448"/>
    </source>
</evidence>
<comment type="subcellular location">
    <subcellularLocation>
        <location evidence="1">Cell membrane</location>
        <topology evidence="1">Multi-pass membrane protein</topology>
    </subcellularLocation>
</comment>
<evidence type="ECO:0000313" key="12">
    <source>
        <dbReference type="EMBL" id="AAV90091.1"/>
    </source>
</evidence>
<evidence type="ECO:0000256" key="7">
    <source>
        <dbReference type="ARBA" id="ARBA00022989"/>
    </source>
</evidence>
<evidence type="ECO:0000256" key="2">
    <source>
        <dbReference type="ARBA" id="ARBA00007783"/>
    </source>
</evidence>
<gene>
    <name evidence="12" type="ordered locus">ZMO1467</name>
</gene>
<feature type="transmembrane region" description="Helical" evidence="10">
    <location>
        <begin position="246"/>
        <end position="267"/>
    </location>
</feature>
<name>Q5NMG9_ZYMMO</name>
<feature type="transmembrane region" description="Helical" evidence="10">
    <location>
        <begin position="118"/>
        <end position="145"/>
    </location>
</feature>
<dbReference type="eggNOG" id="COG1682">
    <property type="taxonomic scope" value="Bacteria"/>
</dbReference>
<keyword evidence="13" id="KW-1185">Reference proteome</keyword>
<dbReference type="GO" id="GO:0015774">
    <property type="term" value="P:polysaccharide transport"/>
    <property type="evidence" value="ECO:0007669"/>
    <property type="project" value="UniProtKB-KW"/>
</dbReference>
<dbReference type="InterPro" id="IPR013525">
    <property type="entry name" value="ABC2_TM"/>
</dbReference>
<dbReference type="PANTHER" id="PTHR30413:SF10">
    <property type="entry name" value="CAPSULE POLYSACCHARIDE EXPORT INNER-MEMBRANE PROTEIN CTRC"/>
    <property type="match status" value="1"/>
</dbReference>
<keyword evidence="8" id="KW-0625">Polysaccharide transport</keyword>
<feature type="transmembrane region" description="Helical" evidence="10">
    <location>
        <begin position="46"/>
        <end position="67"/>
    </location>
</feature>
<dbReference type="STRING" id="264203.ZMO1467"/>
<feature type="transmembrane region" description="Helical" evidence="10">
    <location>
        <begin position="194"/>
        <end position="211"/>
    </location>
</feature>
<keyword evidence="5" id="KW-0762">Sugar transport</keyword>
<keyword evidence="4" id="KW-1003">Cell membrane</keyword>
<dbReference type="EMBL" id="AE008692">
    <property type="protein sequence ID" value="AAV90091.1"/>
    <property type="molecule type" value="Genomic_DNA"/>
</dbReference>
<dbReference type="GO" id="GO:0043190">
    <property type="term" value="C:ATP-binding cassette (ABC) transporter complex"/>
    <property type="evidence" value="ECO:0007669"/>
    <property type="project" value="InterPro"/>
</dbReference>
<evidence type="ECO:0000256" key="5">
    <source>
        <dbReference type="ARBA" id="ARBA00022597"/>
    </source>
</evidence>
<dbReference type="GO" id="GO:0140359">
    <property type="term" value="F:ABC-type transporter activity"/>
    <property type="evidence" value="ECO:0007669"/>
    <property type="project" value="InterPro"/>
</dbReference>
<evidence type="ECO:0000259" key="11">
    <source>
        <dbReference type="Pfam" id="PF01061"/>
    </source>
</evidence>
<evidence type="ECO:0000256" key="9">
    <source>
        <dbReference type="ARBA" id="ARBA00023136"/>
    </source>
</evidence>
<feature type="transmembrane region" description="Helical" evidence="10">
    <location>
        <begin position="157"/>
        <end position="182"/>
    </location>
</feature>
<dbReference type="GO" id="GO:0015920">
    <property type="term" value="P:lipopolysaccharide transport"/>
    <property type="evidence" value="ECO:0007669"/>
    <property type="project" value="TreeGrafter"/>
</dbReference>
<dbReference type="Proteomes" id="UP000001173">
    <property type="component" value="Chromosome"/>
</dbReference>
<keyword evidence="3" id="KW-0813">Transport</keyword>
<dbReference type="InterPro" id="IPR000412">
    <property type="entry name" value="ABC_2_transport"/>
</dbReference>
<evidence type="ECO:0000256" key="8">
    <source>
        <dbReference type="ARBA" id="ARBA00023047"/>
    </source>
</evidence>
<dbReference type="HOGENOM" id="CLU_060703_5_1_5"/>
<reference evidence="12 13" key="2">
    <citation type="journal article" date="2009" name="Nat. Biotechnol.">
        <title>Improved genome annotation for Zymomonas mobilis.</title>
        <authorList>
            <person name="Yang S."/>
            <person name="Pappas K.M."/>
            <person name="Hauser L.J."/>
            <person name="Land M.L."/>
            <person name="Chen G.L."/>
            <person name="Hurst G.B."/>
            <person name="Pan C."/>
            <person name="Kouvelis V.N."/>
            <person name="Typas M.A."/>
            <person name="Pelletier D.A."/>
            <person name="Klingeman D.M."/>
            <person name="Chang Y.J."/>
            <person name="Samatova N.F."/>
            <person name="Brown S.D."/>
        </authorList>
    </citation>
    <scope>NUCLEOTIDE SEQUENCE [LARGE SCALE GENOMIC DNA]</scope>
    <source>
        <strain evidence="13">ATCC 31821 / ZM4 / CP4</strain>
    </source>
</reference>
<evidence type="ECO:0000256" key="10">
    <source>
        <dbReference type="SAM" id="Phobius"/>
    </source>
</evidence>
<dbReference type="PANTHER" id="PTHR30413">
    <property type="entry name" value="INNER MEMBRANE TRANSPORT PERMEASE"/>
    <property type="match status" value="1"/>
</dbReference>
<keyword evidence="7 10" id="KW-1133">Transmembrane helix</keyword>
<evidence type="ECO:0000256" key="4">
    <source>
        <dbReference type="ARBA" id="ARBA00022475"/>
    </source>
</evidence>
<evidence type="ECO:0000256" key="6">
    <source>
        <dbReference type="ARBA" id="ARBA00022692"/>
    </source>
</evidence>
<dbReference type="RefSeq" id="WP_011241245.1">
    <property type="nucleotide sequence ID" value="NC_006526.2"/>
</dbReference>
<evidence type="ECO:0000313" key="13">
    <source>
        <dbReference type="Proteomes" id="UP000001173"/>
    </source>
</evidence>
<sequence>MEAKVYKNNNSSIREFFCGLRIQSRVIGALILRELHTRYGRENIGYLWIILEPMLFAIGIGILHAGSDSSEFAMTDIKPVPFAIVGYGTFIIFRNIVNRSGGTIEANAPLLYHRMVSLFDMLFARTILEAAGIMCSVFILIFLSYCLGIGGLPVRPLYILLGQLYITWLSFAISAIVCAATYENATIERLIHPMTYFAMPISAIFFMMEWIPNPYRGWLEWVPMAQCIEMVRYGQFDSASGKYFDFSYLSFFCTITTLIGLLALRAIRRHITLN</sequence>
<accession>Q5NMG9</accession>
<organism evidence="12 13">
    <name type="scientific">Zymomonas mobilis subsp. mobilis (strain ATCC 31821 / ZM4 / CP4)</name>
    <dbReference type="NCBI Taxonomy" id="264203"/>
    <lineage>
        <taxon>Bacteria</taxon>
        <taxon>Pseudomonadati</taxon>
        <taxon>Pseudomonadota</taxon>
        <taxon>Alphaproteobacteria</taxon>
        <taxon>Sphingomonadales</taxon>
        <taxon>Zymomonadaceae</taxon>
        <taxon>Zymomonas</taxon>
    </lineage>
</organism>
<protein>
    <submittedName>
        <fullName evidence="12">ABC-2 type transporter</fullName>
    </submittedName>
</protein>
<feature type="transmembrane region" description="Helical" evidence="10">
    <location>
        <begin position="79"/>
        <end position="97"/>
    </location>
</feature>
<evidence type="ECO:0000256" key="1">
    <source>
        <dbReference type="ARBA" id="ARBA00004651"/>
    </source>
</evidence>
<reference evidence="12 13" key="1">
    <citation type="journal article" date="2005" name="Nat. Biotechnol.">
        <title>The genome sequence of the ethanologenic bacterium Zymomonas mobilis ZM4.</title>
        <authorList>
            <person name="Seo J.S."/>
            <person name="Chong H."/>
            <person name="Park H.S."/>
            <person name="Yoon K.O."/>
            <person name="Jung C."/>
            <person name="Kim J.J."/>
            <person name="Hong J.H."/>
            <person name="Kim H."/>
            <person name="Kim J.H."/>
            <person name="Kil J.I."/>
            <person name="Park C.J."/>
            <person name="Oh H.M."/>
            <person name="Lee J.S."/>
            <person name="Jin S.J."/>
            <person name="Um H.W."/>
            <person name="Lee H.J."/>
            <person name="Oh S.J."/>
            <person name="Kim J.Y."/>
            <person name="Kang H.L."/>
            <person name="Lee S.Y."/>
            <person name="Lee K.J."/>
            <person name="Kang H.S."/>
        </authorList>
    </citation>
    <scope>NUCLEOTIDE SEQUENCE [LARGE SCALE GENOMIC DNA]</scope>
    <source>
        <strain evidence="13">ATCC 31821 / ZM4 / CP4</strain>
    </source>
</reference>
<keyword evidence="6 10" id="KW-0812">Transmembrane</keyword>
<feature type="domain" description="ABC-2 type transporter transmembrane" evidence="11">
    <location>
        <begin position="27"/>
        <end position="236"/>
    </location>
</feature>